<dbReference type="InterPro" id="IPR001851">
    <property type="entry name" value="ABC_transp_permease"/>
</dbReference>
<dbReference type="STRING" id="574349.SAMN05443545_10822"/>
<keyword evidence="3 7" id="KW-0812">Transmembrane</keyword>
<evidence type="ECO:0000256" key="2">
    <source>
        <dbReference type="ARBA" id="ARBA00022475"/>
    </source>
</evidence>
<feature type="transmembrane region" description="Helical" evidence="7">
    <location>
        <begin position="109"/>
        <end position="130"/>
    </location>
</feature>
<dbReference type="Proteomes" id="UP000198500">
    <property type="component" value="Unassembled WGS sequence"/>
</dbReference>
<name>A0A1H3FJ24_9GAMM</name>
<dbReference type="PANTHER" id="PTHR30482">
    <property type="entry name" value="HIGH-AFFINITY BRANCHED-CHAIN AMINO ACID TRANSPORT SYSTEM PERMEASE"/>
    <property type="match status" value="1"/>
</dbReference>
<feature type="transmembrane region" description="Helical" evidence="7">
    <location>
        <begin position="82"/>
        <end position="103"/>
    </location>
</feature>
<keyword evidence="9" id="KW-1185">Reference proteome</keyword>
<evidence type="ECO:0000256" key="5">
    <source>
        <dbReference type="ARBA" id="ARBA00023136"/>
    </source>
</evidence>
<proteinExistence type="predicted"/>
<reference evidence="8 9" key="1">
    <citation type="submission" date="2016-10" db="EMBL/GenBank/DDBJ databases">
        <authorList>
            <person name="de Groot N.N."/>
        </authorList>
    </citation>
    <scope>NUCLEOTIDE SEQUENCE [LARGE SCALE GENOMIC DNA]</scope>
    <source>
        <strain evidence="8 9">DSM 19219</strain>
    </source>
</reference>
<dbReference type="EMBL" id="FNNI01000008">
    <property type="protein sequence ID" value="SDX90099.1"/>
    <property type="molecule type" value="Genomic_DNA"/>
</dbReference>
<evidence type="ECO:0000256" key="7">
    <source>
        <dbReference type="SAM" id="Phobius"/>
    </source>
</evidence>
<sequence>MRRWLLVLSTIGLAALLLVPFMPSLVYDIFVMKALCFVLFACAFNLLLGHTGILSFGHAAFFGTGAYVTGQLVKEYGVPTDLGILAGGLVAALLGAVIGALAIRRSGIYLAMITLAMSQLVYFFFLQAPFTGAEDGLQRIPRGVFLGIIDLRNDTALYYVVLAIIGAGLWVIWRTVNSPFGHVLRAIREHEPRAVSLGYPVARYKVMVFTISAGLSGIAGSLKAIIFQLAALSDVHWHTSGDVILMTLLGGMNTIFGPAVGAAIISTLGHYLDPFGGWVTVITGVVFMTCILVFRRGVLGQIEQRFQHRSEPSTSTEVHAEPDTSNSPNGA</sequence>
<feature type="region of interest" description="Disordered" evidence="6">
    <location>
        <begin position="309"/>
        <end position="331"/>
    </location>
</feature>
<dbReference type="RefSeq" id="WP_092571310.1">
    <property type="nucleotide sequence ID" value="NZ_BMXH01000014.1"/>
</dbReference>
<protein>
    <submittedName>
        <fullName evidence="8">Amino acid/amide ABC transporter membrane protein 2, HAAT family</fullName>
    </submittedName>
</protein>
<feature type="transmembrane region" description="Helical" evidence="7">
    <location>
        <begin position="38"/>
        <end position="61"/>
    </location>
</feature>
<evidence type="ECO:0000313" key="9">
    <source>
        <dbReference type="Proteomes" id="UP000198500"/>
    </source>
</evidence>
<keyword evidence="5 7" id="KW-0472">Membrane</keyword>
<feature type="transmembrane region" description="Helical" evidence="7">
    <location>
        <begin position="156"/>
        <end position="173"/>
    </location>
</feature>
<keyword evidence="2" id="KW-1003">Cell membrane</keyword>
<dbReference type="InterPro" id="IPR043428">
    <property type="entry name" value="LivM-like"/>
</dbReference>
<feature type="compositionally biased region" description="Polar residues" evidence="6">
    <location>
        <begin position="312"/>
        <end position="331"/>
    </location>
</feature>
<feature type="transmembrane region" description="Helical" evidence="7">
    <location>
        <begin position="243"/>
        <end position="269"/>
    </location>
</feature>
<dbReference type="Pfam" id="PF02653">
    <property type="entry name" value="BPD_transp_2"/>
    <property type="match status" value="1"/>
</dbReference>
<dbReference type="GO" id="GO:0005886">
    <property type="term" value="C:plasma membrane"/>
    <property type="evidence" value="ECO:0007669"/>
    <property type="project" value="UniProtKB-SubCell"/>
</dbReference>
<evidence type="ECO:0000256" key="4">
    <source>
        <dbReference type="ARBA" id="ARBA00022989"/>
    </source>
</evidence>
<evidence type="ECO:0000313" key="8">
    <source>
        <dbReference type="EMBL" id="SDX90099.1"/>
    </source>
</evidence>
<evidence type="ECO:0000256" key="6">
    <source>
        <dbReference type="SAM" id="MobiDB-lite"/>
    </source>
</evidence>
<dbReference type="CDD" id="cd06581">
    <property type="entry name" value="TM_PBP1_LivM_like"/>
    <property type="match status" value="1"/>
</dbReference>
<dbReference type="PANTHER" id="PTHR30482:SF17">
    <property type="entry name" value="ABC TRANSPORTER ATP-BINDING PROTEIN"/>
    <property type="match status" value="1"/>
</dbReference>
<comment type="subcellular location">
    <subcellularLocation>
        <location evidence="1">Cell inner membrane</location>
        <topology evidence="1">Multi-pass membrane protein</topology>
    </subcellularLocation>
</comment>
<gene>
    <name evidence="8" type="ORF">SAMN05443545_10822</name>
</gene>
<evidence type="ECO:0000256" key="1">
    <source>
        <dbReference type="ARBA" id="ARBA00004429"/>
    </source>
</evidence>
<organism evidence="8 9">
    <name type="scientific">Aidingimonas halophila</name>
    <dbReference type="NCBI Taxonomy" id="574349"/>
    <lineage>
        <taxon>Bacteria</taxon>
        <taxon>Pseudomonadati</taxon>
        <taxon>Pseudomonadota</taxon>
        <taxon>Gammaproteobacteria</taxon>
        <taxon>Oceanospirillales</taxon>
        <taxon>Halomonadaceae</taxon>
        <taxon>Aidingimonas</taxon>
    </lineage>
</organism>
<dbReference type="AlphaFoldDB" id="A0A1H3FJ24"/>
<accession>A0A1H3FJ24</accession>
<feature type="transmembrane region" description="Helical" evidence="7">
    <location>
        <begin position="275"/>
        <end position="294"/>
    </location>
</feature>
<dbReference type="OrthoDB" id="9034298at2"/>
<dbReference type="GO" id="GO:0015658">
    <property type="term" value="F:branched-chain amino acid transmembrane transporter activity"/>
    <property type="evidence" value="ECO:0007669"/>
    <property type="project" value="InterPro"/>
</dbReference>
<keyword evidence="4 7" id="KW-1133">Transmembrane helix</keyword>
<evidence type="ECO:0000256" key="3">
    <source>
        <dbReference type="ARBA" id="ARBA00022692"/>
    </source>
</evidence>
<feature type="transmembrane region" description="Helical" evidence="7">
    <location>
        <begin position="206"/>
        <end position="231"/>
    </location>
</feature>